<comment type="subcellular location">
    <subcellularLocation>
        <location evidence="1">Nucleus</location>
    </subcellularLocation>
</comment>
<dbReference type="Pfam" id="PF02961">
    <property type="entry name" value="SAM_BAF"/>
    <property type="match status" value="1"/>
</dbReference>
<name>A0A8S0Z4I7_ARCPL</name>
<reference evidence="3 4" key="1">
    <citation type="submission" date="2020-04" db="EMBL/GenBank/DDBJ databases">
        <authorList>
            <person name="Wallbank WR R."/>
            <person name="Pardo Diaz C."/>
            <person name="Kozak K."/>
            <person name="Martin S."/>
            <person name="Jiggins C."/>
            <person name="Moest M."/>
            <person name="Warren A I."/>
            <person name="Byers J.R.P. K."/>
            <person name="Montejo-Kovacevich G."/>
            <person name="Yen C E."/>
        </authorList>
    </citation>
    <scope>NUCLEOTIDE SEQUENCE [LARGE SCALE GENOMIC DNA]</scope>
</reference>
<dbReference type="SMART" id="SM01023">
    <property type="entry name" value="BAF"/>
    <property type="match status" value="1"/>
</dbReference>
<dbReference type="SUPFAM" id="SSF47798">
    <property type="entry name" value="Barrier-to-autointegration factor, BAF"/>
    <property type="match status" value="1"/>
</dbReference>
<evidence type="ECO:0000256" key="2">
    <source>
        <dbReference type="ARBA" id="ARBA00023242"/>
    </source>
</evidence>
<proteinExistence type="predicted"/>
<sequence length="90" mass="10332">MSSTSKKHRNFVAEPIRGKRVTELPGIGETLGERLSGRGYNTADKVLGQYLVMDRDRRSFERFLRKNCNANSKQVSDCYNGLDTWSKEFL</sequence>
<comment type="caution">
    <text evidence="3">The sequence shown here is derived from an EMBL/GenBank/DDBJ whole genome shotgun (WGS) entry which is preliminary data.</text>
</comment>
<gene>
    <name evidence="3" type="ORF">APLA_LOCUS3208</name>
</gene>
<evidence type="ECO:0008006" key="5">
    <source>
        <dbReference type="Google" id="ProtNLM"/>
    </source>
</evidence>
<keyword evidence="2" id="KW-0539">Nucleus</keyword>
<dbReference type="InterPro" id="IPR036617">
    <property type="entry name" value="BAF_sf"/>
</dbReference>
<dbReference type="GO" id="GO:0000793">
    <property type="term" value="C:condensed chromosome"/>
    <property type="evidence" value="ECO:0007669"/>
    <property type="project" value="TreeGrafter"/>
</dbReference>
<evidence type="ECO:0000313" key="4">
    <source>
        <dbReference type="Proteomes" id="UP000494256"/>
    </source>
</evidence>
<dbReference type="PANTHER" id="PTHR47507">
    <property type="entry name" value="BARRIER TO AUTOINTEGRATION FACTOR 2"/>
    <property type="match status" value="1"/>
</dbReference>
<dbReference type="Proteomes" id="UP000494256">
    <property type="component" value="Unassembled WGS sequence"/>
</dbReference>
<accession>A0A8S0Z4I7</accession>
<dbReference type="OrthoDB" id="10009287at2759"/>
<dbReference type="AlphaFoldDB" id="A0A8S0Z4I7"/>
<dbReference type="EMBL" id="CADEBD010000279">
    <property type="protein sequence ID" value="CAB3227721.1"/>
    <property type="molecule type" value="Genomic_DNA"/>
</dbReference>
<dbReference type="GO" id="GO:0051276">
    <property type="term" value="P:chromosome organization"/>
    <property type="evidence" value="ECO:0007669"/>
    <property type="project" value="TreeGrafter"/>
</dbReference>
<protein>
    <recommendedName>
        <fullName evidence="5">Barrier-to-autointegration factor</fullName>
    </recommendedName>
</protein>
<dbReference type="Gene3D" id="1.10.150.40">
    <property type="entry name" value="Barrier-to-autointegration factor, BAF"/>
    <property type="match status" value="1"/>
</dbReference>
<evidence type="ECO:0000313" key="3">
    <source>
        <dbReference type="EMBL" id="CAB3227721.1"/>
    </source>
</evidence>
<organism evidence="3 4">
    <name type="scientific">Arctia plantaginis</name>
    <name type="common">Wood tiger moth</name>
    <name type="synonym">Phalaena plantaginis</name>
    <dbReference type="NCBI Taxonomy" id="874455"/>
    <lineage>
        <taxon>Eukaryota</taxon>
        <taxon>Metazoa</taxon>
        <taxon>Ecdysozoa</taxon>
        <taxon>Arthropoda</taxon>
        <taxon>Hexapoda</taxon>
        <taxon>Insecta</taxon>
        <taxon>Pterygota</taxon>
        <taxon>Neoptera</taxon>
        <taxon>Endopterygota</taxon>
        <taxon>Lepidoptera</taxon>
        <taxon>Glossata</taxon>
        <taxon>Ditrysia</taxon>
        <taxon>Noctuoidea</taxon>
        <taxon>Erebidae</taxon>
        <taxon>Arctiinae</taxon>
        <taxon>Arctia</taxon>
    </lineage>
</organism>
<dbReference type="PANTHER" id="PTHR47507:SF6">
    <property type="entry name" value="BARRIER-TO-AUTOINTEGRATION FACTOR"/>
    <property type="match status" value="1"/>
</dbReference>
<evidence type="ECO:0000256" key="1">
    <source>
        <dbReference type="ARBA" id="ARBA00004123"/>
    </source>
</evidence>
<dbReference type="InterPro" id="IPR004122">
    <property type="entry name" value="BAF_prot"/>
</dbReference>
<dbReference type="InterPro" id="IPR051387">
    <property type="entry name" value="BAF"/>
</dbReference>
<dbReference type="GO" id="GO:0005634">
    <property type="term" value="C:nucleus"/>
    <property type="evidence" value="ECO:0007669"/>
    <property type="project" value="UniProtKB-SubCell"/>
</dbReference>
<dbReference type="GO" id="GO:0003677">
    <property type="term" value="F:DNA binding"/>
    <property type="evidence" value="ECO:0007669"/>
    <property type="project" value="InterPro"/>
</dbReference>